<dbReference type="PANTHER" id="PTHR43612:SF3">
    <property type="entry name" value="TRIFUNCTIONAL ENZYME SUBUNIT ALPHA, MITOCHONDRIAL"/>
    <property type="match status" value="1"/>
</dbReference>
<evidence type="ECO:0000313" key="2">
    <source>
        <dbReference type="EMBL" id="KAF0288512.1"/>
    </source>
</evidence>
<dbReference type="InterPro" id="IPR038765">
    <property type="entry name" value="Papain-like_cys_pep_sf"/>
</dbReference>
<dbReference type="GO" id="GO:0016507">
    <property type="term" value="C:mitochondrial fatty acid beta-oxidation multienzyme complex"/>
    <property type="evidence" value="ECO:0007669"/>
    <property type="project" value="TreeGrafter"/>
</dbReference>
<feature type="compositionally biased region" description="Basic and acidic residues" evidence="1">
    <location>
        <begin position="297"/>
        <end position="307"/>
    </location>
</feature>
<dbReference type="SUPFAM" id="SSF54001">
    <property type="entry name" value="Cysteine proteinases"/>
    <property type="match status" value="1"/>
</dbReference>
<dbReference type="Gene3D" id="3.40.395.10">
    <property type="entry name" value="Adenoviral Proteinase, Chain A"/>
    <property type="match status" value="1"/>
</dbReference>
<sequence length="1032" mass="114817">MLQQTPDAHLLDGNVTQAPPAAVLRQAAYERRATERYSADWSEDVASTMDVSRSEDGTSKILKGGVQLIGKVPLVVHLYREHFLRKYHRAPTPLHLDATGSVTRQVGEKQPFLYALIAESPEAETRSYPLAHLLAESHTVPTVAHFLSQLAHGYWLVTRATLEPPRIVTDFSWALIHAVAEGLMKTTTLAYLETCWKAVSNSDPRPASLISLCGAHISHSFSSTLKGKGVEGAAKMGYMWLFAKMQQASSLPALDQCFRKLCILAMSTECVDHLDLSDLNSAAAAGSDGDADDGEIEKDPVPEDEHAKTYRARTSFGRHFEDVARRAREEDVKASVKQVTNPYFCPELVEYLLRAVMPLAPLWSQILTDCVISNAAVESHMRVLKKQLLVGRTRLRPGDFVRLLIKDTASKMKDDLVPTRPVPKGKKRKALDALTHPEAQEENWAKRDHSKRPTWYARARPPQSCLPANLQPKKTPPLPRQWPTGQARPATDQLQRARPATEQLQRARPATEQLQRARPATDQLQRARPATEQLQRARSATDQLQRARPATDQLQRARPATEQLQRARPATDQLQRARPATDQLQRAPLPGKKTPVSRKWLTDEDLDLFSESVSSPPVLALSVFWRQCIAAACTRCTAVFFRRFATLDTWLLPLNVGNHWVLFVVSWRHQVVVFCNSMGCSPAQSDTEAVQLLMEAAVPQLKWASWHVADFMPGLADSPSYGGTLSLCGPLRRLLRAADDARAAAAAGRPLCDLLVWPAGPRLRDRLAHGEVEPARLPAPLAHQLLWLFVALCAGRARDWYHPSFHQFSVLQRAVRDLSAAAEETVRRELPPEDRPALTRLEPLADGALSLRPPTLRRPRREAELQQLVVALDGACPLRAIWGRMQTALPELRRLTSGLLRLVTRQRTRWSPPRARIETDTETVPNGASLTRSRRGDLEASVLGLGFPPLTGGPFRFEDRIGPAQLVKDMERFAVVSGVGFEPCLTVHYQAASGTKFCSAGPRVMPTCDDREYTHVKPLRACASAGRVQFHS</sequence>
<feature type="compositionally biased region" description="Polar residues" evidence="1">
    <location>
        <begin position="532"/>
        <end position="544"/>
    </location>
</feature>
<name>A0A6A4VDQ1_AMPAM</name>
<dbReference type="GO" id="GO:0004300">
    <property type="term" value="F:enoyl-CoA hydratase activity"/>
    <property type="evidence" value="ECO:0007669"/>
    <property type="project" value="TreeGrafter"/>
</dbReference>
<dbReference type="InterPro" id="IPR008927">
    <property type="entry name" value="6-PGluconate_DH-like_C_sf"/>
</dbReference>
<dbReference type="GO" id="GO:0016509">
    <property type="term" value="F:long-chain (3S)-3-hydroxyacyl-CoA dehydrogenase (NAD+) activity"/>
    <property type="evidence" value="ECO:0007669"/>
    <property type="project" value="TreeGrafter"/>
</dbReference>
<evidence type="ECO:0000256" key="1">
    <source>
        <dbReference type="SAM" id="MobiDB-lite"/>
    </source>
</evidence>
<dbReference type="PANTHER" id="PTHR43612">
    <property type="entry name" value="TRIFUNCTIONAL ENZYME SUBUNIT ALPHA"/>
    <property type="match status" value="1"/>
</dbReference>
<dbReference type="AlphaFoldDB" id="A0A6A4VDQ1"/>
<keyword evidence="3" id="KW-1185">Reference proteome</keyword>
<proteinExistence type="predicted"/>
<dbReference type="Gene3D" id="1.10.1040.50">
    <property type="match status" value="1"/>
</dbReference>
<accession>A0A6A4VDQ1</accession>
<protein>
    <submittedName>
        <fullName evidence="2">Fatty acid oxidation complex subunit alpha</fullName>
    </submittedName>
</protein>
<dbReference type="InterPro" id="IPR050136">
    <property type="entry name" value="FA_oxidation_alpha_subunit"/>
</dbReference>
<dbReference type="Proteomes" id="UP000440578">
    <property type="component" value="Unassembled WGS sequence"/>
</dbReference>
<dbReference type="GO" id="GO:0006635">
    <property type="term" value="P:fatty acid beta-oxidation"/>
    <property type="evidence" value="ECO:0007669"/>
    <property type="project" value="TreeGrafter"/>
</dbReference>
<reference evidence="2 3" key="1">
    <citation type="submission" date="2019-07" db="EMBL/GenBank/DDBJ databases">
        <title>Draft genome assembly of a fouling barnacle, Amphibalanus amphitrite (Darwin, 1854): The first reference genome for Thecostraca.</title>
        <authorList>
            <person name="Kim W."/>
        </authorList>
    </citation>
    <scope>NUCLEOTIDE SEQUENCE [LARGE SCALE GENOMIC DNA]</scope>
    <source>
        <strain evidence="2">SNU_AA5</strain>
        <tissue evidence="2">Soma without cirri and trophi</tissue>
    </source>
</reference>
<feature type="region of interest" description="Disordered" evidence="1">
    <location>
        <begin position="415"/>
        <end position="596"/>
    </location>
</feature>
<dbReference type="EMBL" id="VIIS01002107">
    <property type="protein sequence ID" value="KAF0288512.1"/>
    <property type="molecule type" value="Genomic_DNA"/>
</dbReference>
<gene>
    <name evidence="2" type="primary">fadJ_2</name>
    <name evidence="2" type="ORF">FJT64_013099</name>
</gene>
<feature type="region of interest" description="Disordered" evidence="1">
    <location>
        <begin position="285"/>
        <end position="307"/>
    </location>
</feature>
<dbReference type="SUPFAM" id="SSF48179">
    <property type="entry name" value="6-phosphogluconate dehydrogenase C-terminal domain-like"/>
    <property type="match status" value="1"/>
</dbReference>
<dbReference type="OrthoDB" id="7695773at2759"/>
<comment type="caution">
    <text evidence="2">The sequence shown here is derived from an EMBL/GenBank/DDBJ whole genome shotgun (WGS) entry which is preliminary data.</text>
</comment>
<organism evidence="2 3">
    <name type="scientific">Amphibalanus amphitrite</name>
    <name type="common">Striped barnacle</name>
    <name type="synonym">Balanus amphitrite</name>
    <dbReference type="NCBI Taxonomy" id="1232801"/>
    <lineage>
        <taxon>Eukaryota</taxon>
        <taxon>Metazoa</taxon>
        <taxon>Ecdysozoa</taxon>
        <taxon>Arthropoda</taxon>
        <taxon>Crustacea</taxon>
        <taxon>Multicrustacea</taxon>
        <taxon>Cirripedia</taxon>
        <taxon>Thoracica</taxon>
        <taxon>Thoracicalcarea</taxon>
        <taxon>Balanomorpha</taxon>
        <taxon>Balanoidea</taxon>
        <taxon>Balanidae</taxon>
        <taxon>Amphibalaninae</taxon>
        <taxon>Amphibalanus</taxon>
    </lineage>
</organism>
<evidence type="ECO:0000313" key="3">
    <source>
        <dbReference type="Proteomes" id="UP000440578"/>
    </source>
</evidence>